<keyword evidence="2" id="KW-0614">Plasmid</keyword>
<gene>
    <name evidence="2" type="ORF">MTUNDRAET4_0131</name>
</gene>
<evidence type="ECO:0000313" key="3">
    <source>
        <dbReference type="Proteomes" id="UP000294360"/>
    </source>
</evidence>
<name>A0A4U8Z7L5_METTU</name>
<accession>A0A4U8Z7L5</accession>
<evidence type="ECO:0000259" key="1">
    <source>
        <dbReference type="PROSITE" id="PS51750"/>
    </source>
</evidence>
<dbReference type="KEGG" id="mtun:MTUNDRAET4_0131.2"/>
<dbReference type="EMBL" id="LR536452">
    <property type="protein sequence ID" value="VFU17592.1"/>
    <property type="molecule type" value="Genomic_DNA"/>
</dbReference>
<sequence length="212" mass="23873">MRSELDAAERFQDWVTEDVLPAIRKTGRYESRQQPSLDHKSGSFEQAFCGDVLITDELLQILFGEKIPLSGHEKYRFLAGPTCDALGLADLAAALELIPKSEQETVTIYTPLGPEQLPAITGAAIYCLAFTPRNRPDRAPRITKPFSSVDYINRFDLRLLAMLTTKAFLRWQQFRPRRLDLDGFDPFLHNFESALTAAFSLAAQYAEPDSDS</sequence>
<protein>
    <recommendedName>
        <fullName evidence="1">Bro-N domain-containing protein</fullName>
    </recommendedName>
</protein>
<dbReference type="InterPro" id="IPR003497">
    <property type="entry name" value="BRO_N_domain"/>
</dbReference>
<dbReference type="PROSITE" id="PS51750">
    <property type="entry name" value="BRO_N"/>
    <property type="match status" value="1"/>
</dbReference>
<geneLocation type="plasmid" evidence="2 3">
    <name>3</name>
</geneLocation>
<dbReference type="RefSeq" id="WP_280178201.1">
    <property type="nucleotide sequence ID" value="NZ_CP139087.1"/>
</dbReference>
<proteinExistence type="predicted"/>
<evidence type="ECO:0000313" key="2">
    <source>
        <dbReference type="EMBL" id="VFU17592.1"/>
    </source>
</evidence>
<reference evidence="2 3" key="1">
    <citation type="submission" date="2019-03" db="EMBL/GenBank/DDBJ databases">
        <authorList>
            <person name="Kox A.R. M."/>
        </authorList>
    </citation>
    <scope>NUCLEOTIDE SEQUENCE [LARGE SCALE GENOMIC DNA]</scope>
    <source>
        <strain evidence="2">MTUNDRAET4 annotated genome</strain>
        <plasmid evidence="3">3</plasmid>
    </source>
</reference>
<feature type="domain" description="Bro-N" evidence="1">
    <location>
        <begin position="1"/>
        <end position="27"/>
    </location>
</feature>
<dbReference type="Proteomes" id="UP000294360">
    <property type="component" value="Plasmid 3"/>
</dbReference>
<dbReference type="AlphaFoldDB" id="A0A4U8Z7L5"/>
<organism evidence="2 3">
    <name type="scientific">Methylocella tundrae</name>
    <dbReference type="NCBI Taxonomy" id="227605"/>
    <lineage>
        <taxon>Bacteria</taxon>
        <taxon>Pseudomonadati</taxon>
        <taxon>Pseudomonadota</taxon>
        <taxon>Alphaproteobacteria</taxon>
        <taxon>Hyphomicrobiales</taxon>
        <taxon>Beijerinckiaceae</taxon>
        <taxon>Methylocella</taxon>
    </lineage>
</organism>